<dbReference type="PANTHER" id="PTHR16099:SF5">
    <property type="entry name" value="NUCLEOTIDE TRIPHOSPHATE DIPHOSPHATASE NUDT15"/>
    <property type="match status" value="1"/>
</dbReference>
<accession>A0A0N0Z7H6</accession>
<dbReference type="InterPro" id="IPR000086">
    <property type="entry name" value="NUDIX_hydrolase_dom"/>
</dbReference>
<dbReference type="Pfam" id="PF00293">
    <property type="entry name" value="NUDIX"/>
    <property type="match status" value="1"/>
</dbReference>
<keyword evidence="2 3" id="KW-0378">Hydrolase</keyword>
<evidence type="ECO:0000256" key="1">
    <source>
        <dbReference type="ARBA" id="ARBA00001946"/>
    </source>
</evidence>
<comment type="caution">
    <text evidence="5">The sequence shown here is derived from an EMBL/GenBank/DDBJ whole genome shotgun (WGS) entry which is preliminary data.</text>
</comment>
<dbReference type="GO" id="GO:0005829">
    <property type="term" value="C:cytosol"/>
    <property type="evidence" value="ECO:0007669"/>
    <property type="project" value="TreeGrafter"/>
</dbReference>
<dbReference type="PROSITE" id="PS00893">
    <property type="entry name" value="NUDIX_BOX"/>
    <property type="match status" value="1"/>
</dbReference>
<sequence length="141" mass="15586">MSVVVGIGVIISNHQGKILVGKRSSKHAPYWSIFGGHLEAGETFEAGAIREIAEEVGIQIIDPHVFGLSNNLTTYQEEGKHTISVCLHAEYTGEPAPRIMEPEKCAQLMWVDPNNLPEPHFEASRTAIALWQQGQFYCASR</sequence>
<organism evidence="5 6">
    <name type="scientific">Moellerella wisconsensis ATCC 35017</name>
    <dbReference type="NCBI Taxonomy" id="1354267"/>
    <lineage>
        <taxon>Bacteria</taxon>
        <taxon>Pseudomonadati</taxon>
        <taxon>Pseudomonadota</taxon>
        <taxon>Gammaproteobacteria</taxon>
        <taxon>Enterobacterales</taxon>
        <taxon>Morganellaceae</taxon>
        <taxon>Moellerella</taxon>
    </lineage>
</organism>
<dbReference type="GO" id="GO:0035539">
    <property type="term" value="F:8-oxo-7,8-dihydrodeoxyguanosine triphosphate pyrophosphatase activity"/>
    <property type="evidence" value="ECO:0007669"/>
    <property type="project" value="TreeGrafter"/>
</dbReference>
<comment type="similarity">
    <text evidence="3">Belongs to the Nudix hydrolase family.</text>
</comment>
<feature type="domain" description="Nudix hydrolase" evidence="4">
    <location>
        <begin position="2"/>
        <end position="134"/>
    </location>
</feature>
<comment type="cofactor">
    <cofactor evidence="1">
        <name>Mg(2+)</name>
        <dbReference type="ChEBI" id="CHEBI:18420"/>
    </cofactor>
</comment>
<dbReference type="PRINTS" id="PR00502">
    <property type="entry name" value="NUDIXFAMILY"/>
</dbReference>
<dbReference type="EC" id="3.-.-.-" evidence="5"/>
<evidence type="ECO:0000256" key="2">
    <source>
        <dbReference type="ARBA" id="ARBA00022801"/>
    </source>
</evidence>
<protein>
    <submittedName>
        <fullName evidence="5">MutT/nudix family protein</fullName>
        <ecNumber evidence="5">3.-.-.-</ecNumber>
    </submittedName>
</protein>
<reference evidence="5 6" key="1">
    <citation type="submission" date="2015-07" db="EMBL/GenBank/DDBJ databases">
        <title>ATOL: Assembling a taxonomically balanced genome-scale reconstruction of the evolutionary history of the Enterobacteriaceae.</title>
        <authorList>
            <person name="Plunkett G.III."/>
            <person name="Neeno-Eckwall E.C."/>
            <person name="Glasner J.D."/>
            <person name="Perna N.T."/>
        </authorList>
    </citation>
    <scope>NUCLEOTIDE SEQUENCE [LARGE SCALE GENOMIC DNA]</scope>
    <source>
        <strain evidence="5 6">ATCC 35017</strain>
    </source>
</reference>
<evidence type="ECO:0000259" key="4">
    <source>
        <dbReference type="PROSITE" id="PS51462"/>
    </source>
</evidence>
<gene>
    <name evidence="5" type="ORF">M992_1699</name>
</gene>
<dbReference type="InterPro" id="IPR020476">
    <property type="entry name" value="Nudix_hydrolase"/>
</dbReference>
<evidence type="ECO:0000313" key="5">
    <source>
        <dbReference type="EMBL" id="KPD02545.1"/>
    </source>
</evidence>
<name>A0A0N0Z7H6_9GAMM</name>
<keyword evidence="6" id="KW-1185">Reference proteome</keyword>
<dbReference type="InterPro" id="IPR020084">
    <property type="entry name" value="NUDIX_hydrolase_CS"/>
</dbReference>
<evidence type="ECO:0000256" key="3">
    <source>
        <dbReference type="RuleBase" id="RU003476"/>
    </source>
</evidence>
<dbReference type="GO" id="GO:0006203">
    <property type="term" value="P:dGTP catabolic process"/>
    <property type="evidence" value="ECO:0007669"/>
    <property type="project" value="TreeGrafter"/>
</dbReference>
<dbReference type="AlphaFoldDB" id="A0A0N0Z7H6"/>
<dbReference type="CDD" id="cd04678">
    <property type="entry name" value="NUDIX_MTH2_Nudt15"/>
    <property type="match status" value="1"/>
</dbReference>
<dbReference type="SUPFAM" id="SSF55811">
    <property type="entry name" value="Nudix"/>
    <property type="match status" value="1"/>
</dbReference>
<dbReference type="OrthoDB" id="9787476at2"/>
<dbReference type="InterPro" id="IPR015797">
    <property type="entry name" value="NUDIX_hydrolase-like_dom_sf"/>
</dbReference>
<dbReference type="Gene3D" id="3.90.79.10">
    <property type="entry name" value="Nucleoside Triphosphate Pyrophosphohydrolase"/>
    <property type="match status" value="1"/>
</dbReference>
<dbReference type="Proteomes" id="UP000053226">
    <property type="component" value="Unassembled WGS sequence"/>
</dbReference>
<dbReference type="PROSITE" id="PS51462">
    <property type="entry name" value="NUDIX"/>
    <property type="match status" value="1"/>
</dbReference>
<dbReference type="RefSeq" id="WP_053908130.1">
    <property type="nucleotide sequence ID" value="NZ_CAWMUS010000018.1"/>
</dbReference>
<dbReference type="EMBL" id="LGAA01000018">
    <property type="protein sequence ID" value="KPD02545.1"/>
    <property type="molecule type" value="Genomic_DNA"/>
</dbReference>
<proteinExistence type="inferred from homology"/>
<dbReference type="PANTHER" id="PTHR16099">
    <property type="entry name" value="8-OXO-DGTP DIPHOSPHATES NUDT15"/>
    <property type="match status" value="1"/>
</dbReference>
<evidence type="ECO:0000313" key="6">
    <source>
        <dbReference type="Proteomes" id="UP000053226"/>
    </source>
</evidence>